<dbReference type="EMBL" id="CACRTD010000021">
    <property type="protein sequence ID" value="VYS97752.1"/>
    <property type="molecule type" value="Genomic_DNA"/>
</dbReference>
<protein>
    <submittedName>
        <fullName evidence="2">Uncharacterized protein</fullName>
    </submittedName>
</protein>
<feature type="transmembrane region" description="Helical" evidence="1">
    <location>
        <begin position="12"/>
        <end position="30"/>
    </location>
</feature>
<keyword evidence="1" id="KW-1133">Transmembrane helix</keyword>
<name>A0A6N2SXQ1_BACOV</name>
<accession>A0A6N2SXQ1</accession>
<keyword evidence="1" id="KW-0472">Membrane</keyword>
<proteinExistence type="predicted"/>
<sequence length="36" mass="3983">MPNPQNNKWSGIMLLIGTIILIIIMIILTVKASSNM</sequence>
<keyword evidence="1" id="KW-0812">Transmembrane</keyword>
<evidence type="ECO:0000256" key="1">
    <source>
        <dbReference type="SAM" id="Phobius"/>
    </source>
</evidence>
<evidence type="ECO:0000313" key="2">
    <source>
        <dbReference type="EMBL" id="VYS97752.1"/>
    </source>
</evidence>
<dbReference type="AlphaFoldDB" id="A0A6N2SXQ1"/>
<organism evidence="2">
    <name type="scientific">Bacteroides ovatus</name>
    <dbReference type="NCBI Taxonomy" id="28116"/>
    <lineage>
        <taxon>Bacteria</taxon>
        <taxon>Pseudomonadati</taxon>
        <taxon>Bacteroidota</taxon>
        <taxon>Bacteroidia</taxon>
        <taxon>Bacteroidales</taxon>
        <taxon>Bacteroidaceae</taxon>
        <taxon>Bacteroides</taxon>
    </lineage>
</organism>
<reference evidence="2" key="1">
    <citation type="submission" date="2019-11" db="EMBL/GenBank/DDBJ databases">
        <authorList>
            <person name="Feng L."/>
        </authorList>
    </citation>
    <scope>NUCLEOTIDE SEQUENCE</scope>
    <source>
        <strain evidence="2">BovatusLFYP28</strain>
    </source>
</reference>
<gene>
    <name evidence="2" type="ORF">BOLFYP28_00937</name>
</gene>